<dbReference type="PANTHER" id="PTHR43421">
    <property type="entry name" value="METALLOPROTEASE PMBA"/>
    <property type="match status" value="1"/>
</dbReference>
<feature type="domain" description="Metalloprotease TldD/E central" evidence="4">
    <location>
        <begin position="114"/>
        <end position="216"/>
    </location>
</feature>
<name>A0ABP3JPE7_9BACI</name>
<evidence type="ECO:0000256" key="1">
    <source>
        <dbReference type="ARBA" id="ARBA00005836"/>
    </source>
</evidence>
<dbReference type="EMBL" id="BAAACZ010000010">
    <property type="protein sequence ID" value="GAA0460088.1"/>
    <property type="molecule type" value="Genomic_DNA"/>
</dbReference>
<comment type="caution">
    <text evidence="5">The sequence shown here is derived from an EMBL/GenBank/DDBJ whole genome shotgun (WGS) entry which is preliminary data.</text>
</comment>
<evidence type="ECO:0000313" key="6">
    <source>
        <dbReference type="Proteomes" id="UP001500740"/>
    </source>
</evidence>
<proteinExistence type="inferred from homology"/>
<evidence type="ECO:0000259" key="3">
    <source>
        <dbReference type="Pfam" id="PF19289"/>
    </source>
</evidence>
<evidence type="ECO:0000313" key="5">
    <source>
        <dbReference type="EMBL" id="GAA0460088.1"/>
    </source>
</evidence>
<sequence>MNVIEFKDELFQQGSEKGFKDMEIYYEKTDRFVCAIEKGEVDQFTTAEVTGVSFRGEYSGQMGYAYTERLDESSIDFLLDSALESASVLESEDVEEIYEGDREYRDLSFTKEALKSVTSEEKINFMKQLDHEIYQADERVIGTNFFQIQSVEVQKAMYNNKGLALEDDKNYIIFFVVVIVKENDLTKSGVHVEIIEDWSKVDAKQSAHKAVQEAVSYLNPLEVEDQFYPIILRQDAAGDLLETFVTTFSAETAQQGMSKLKEKVGSKIAGDHINLIDDPFRKNGMASRTFDAEGVATKELKVIENGILTTLLHNRKTAKKDGVKTTGHASKPSYKGTINVAPSNLYIEPGEKSYEELVQGIDEGIVVTDLQGLHSGVNEISGDFSLAANGYYVKDGKIQGPTNLMTVAGNFFELLNQVDGIGRDLDFGPSNVGSPSLLLEGLSVTFE</sequence>
<dbReference type="Gene3D" id="3.30.2290.10">
    <property type="entry name" value="PmbA/TldD superfamily"/>
    <property type="match status" value="1"/>
</dbReference>
<evidence type="ECO:0000259" key="2">
    <source>
        <dbReference type="Pfam" id="PF01523"/>
    </source>
</evidence>
<dbReference type="PANTHER" id="PTHR43421:SF1">
    <property type="entry name" value="METALLOPROTEASE PMBA"/>
    <property type="match status" value="1"/>
</dbReference>
<feature type="domain" description="Metalloprotease TldD/E C-terminal" evidence="3">
    <location>
        <begin position="228"/>
        <end position="445"/>
    </location>
</feature>
<dbReference type="Proteomes" id="UP001500740">
    <property type="component" value="Unassembled WGS sequence"/>
</dbReference>
<dbReference type="SUPFAM" id="SSF111283">
    <property type="entry name" value="Putative modulator of DNA gyrase, PmbA/TldD"/>
    <property type="match status" value="1"/>
</dbReference>
<dbReference type="InterPro" id="IPR047657">
    <property type="entry name" value="PmbA"/>
</dbReference>
<dbReference type="Pfam" id="PF01523">
    <property type="entry name" value="PmbA_TldD_1st"/>
    <property type="match status" value="1"/>
</dbReference>
<reference evidence="6" key="1">
    <citation type="journal article" date="2019" name="Int. J. Syst. Evol. Microbiol.">
        <title>The Global Catalogue of Microorganisms (GCM) 10K type strain sequencing project: providing services to taxonomists for standard genome sequencing and annotation.</title>
        <authorList>
            <consortium name="The Broad Institute Genomics Platform"/>
            <consortium name="The Broad Institute Genome Sequencing Center for Infectious Disease"/>
            <person name="Wu L."/>
            <person name="Ma J."/>
        </authorList>
    </citation>
    <scope>NUCLEOTIDE SEQUENCE [LARGE SCALE GENOMIC DNA]</scope>
    <source>
        <strain evidence="6">JCM 14193</strain>
    </source>
</reference>
<dbReference type="InterPro" id="IPR045570">
    <property type="entry name" value="Metalloprtase-TldD/E_cen_dom"/>
</dbReference>
<organism evidence="5 6">
    <name type="scientific">Alkalibacillus silvisoli</name>
    <dbReference type="NCBI Taxonomy" id="392823"/>
    <lineage>
        <taxon>Bacteria</taxon>
        <taxon>Bacillati</taxon>
        <taxon>Bacillota</taxon>
        <taxon>Bacilli</taxon>
        <taxon>Bacillales</taxon>
        <taxon>Bacillaceae</taxon>
        <taxon>Alkalibacillus</taxon>
    </lineage>
</organism>
<evidence type="ECO:0000259" key="4">
    <source>
        <dbReference type="Pfam" id="PF19290"/>
    </source>
</evidence>
<feature type="domain" description="Metalloprotease TldD/E N-terminal" evidence="2">
    <location>
        <begin position="23"/>
        <end position="86"/>
    </location>
</feature>
<dbReference type="InterPro" id="IPR045569">
    <property type="entry name" value="Metalloprtase-TldD/E_C"/>
</dbReference>
<dbReference type="InterPro" id="IPR002510">
    <property type="entry name" value="Metalloprtase-TldD/E_N"/>
</dbReference>
<gene>
    <name evidence="5" type="ORF">GCM10008935_14250</name>
</gene>
<keyword evidence="6" id="KW-1185">Reference proteome</keyword>
<dbReference type="Pfam" id="PF19289">
    <property type="entry name" value="PmbA_TldD_3rd"/>
    <property type="match status" value="1"/>
</dbReference>
<dbReference type="RefSeq" id="WP_343782734.1">
    <property type="nucleotide sequence ID" value="NZ_BAAACZ010000010.1"/>
</dbReference>
<dbReference type="Pfam" id="PF19290">
    <property type="entry name" value="PmbA_TldD_2nd"/>
    <property type="match status" value="1"/>
</dbReference>
<dbReference type="InterPro" id="IPR035068">
    <property type="entry name" value="TldD/PmbA_N"/>
</dbReference>
<dbReference type="InterPro" id="IPR036059">
    <property type="entry name" value="TldD/PmbA_sf"/>
</dbReference>
<comment type="similarity">
    <text evidence="1">Belongs to the peptidase U62 family.</text>
</comment>
<accession>A0ABP3JPE7</accession>
<protein>
    <submittedName>
        <fullName evidence="5">TldD/PmbA family protein</fullName>
    </submittedName>
</protein>